<protein>
    <submittedName>
        <fullName evidence="3">Phosphatase PAP2 family protein</fullName>
    </submittedName>
</protein>
<dbReference type="AlphaFoldDB" id="A0A395M1Z4"/>
<dbReference type="PANTHER" id="PTHR14969:SF13">
    <property type="entry name" value="AT30094P"/>
    <property type="match status" value="1"/>
</dbReference>
<dbReference type="InterPro" id="IPR036938">
    <property type="entry name" value="PAP2/HPO_sf"/>
</dbReference>
<dbReference type="SMART" id="SM00014">
    <property type="entry name" value="acidPPc"/>
    <property type="match status" value="1"/>
</dbReference>
<accession>A0A395M1Z4</accession>
<name>A0A395M1Z4_9BACT</name>
<dbReference type="SUPFAM" id="SSF48317">
    <property type="entry name" value="Acid phosphatase/Vanadium-dependent haloperoxidase"/>
    <property type="match status" value="1"/>
</dbReference>
<proteinExistence type="predicted"/>
<gene>
    <name evidence="3" type="ORF">D0433_04370</name>
</gene>
<comment type="caution">
    <text evidence="3">The sequence shown here is derived from an EMBL/GenBank/DDBJ whole genome shotgun (WGS) entry which is preliminary data.</text>
</comment>
<keyword evidence="1" id="KW-1133">Transmembrane helix</keyword>
<organism evidence="3 4">
    <name type="scientific">Candidatus Thermochlorobacter aerophilus</name>
    <dbReference type="NCBI Taxonomy" id="1868324"/>
    <lineage>
        <taxon>Bacteria</taxon>
        <taxon>Pseudomonadati</taxon>
        <taxon>Chlorobiota</taxon>
        <taxon>Chlorobiia</taxon>
        <taxon>Chlorobiales</taxon>
        <taxon>Candidatus Thermochlorobacteriaceae</taxon>
        <taxon>Candidatus Thermochlorobacter</taxon>
    </lineage>
</organism>
<evidence type="ECO:0000313" key="3">
    <source>
        <dbReference type="EMBL" id="RFM24732.1"/>
    </source>
</evidence>
<evidence type="ECO:0000259" key="2">
    <source>
        <dbReference type="SMART" id="SM00014"/>
    </source>
</evidence>
<dbReference type="Gene3D" id="1.20.144.10">
    <property type="entry name" value="Phosphatidic acid phosphatase type 2/haloperoxidase"/>
    <property type="match status" value="2"/>
</dbReference>
<feature type="domain" description="Phosphatidic acid phosphatase type 2/haloperoxidase" evidence="2">
    <location>
        <begin position="61"/>
        <end position="177"/>
    </location>
</feature>
<evidence type="ECO:0000256" key="1">
    <source>
        <dbReference type="SAM" id="Phobius"/>
    </source>
</evidence>
<sequence length="210" mass="23395">MLDALYQFDVWLFRLINEGIGQPYLDTLMLFVTDFKRSWVVAAFASLYIIFTRRRESVLPLALCLLAIAVADQTASGLLKPLVQRTRPCFELGHVRLLLDQTHSFSFASSHAANTAAVATVMWIFLSKSSLPDRSVAWGLVVFSFLSGYSRVYVGVHYPLDVLAGWGIGVGAGTLTYLCVVFVWKNYLSPPLKNLTMPKKPQKQAATSEK</sequence>
<keyword evidence="1" id="KW-0472">Membrane</keyword>
<keyword evidence="1" id="KW-0812">Transmembrane</keyword>
<feature type="transmembrane region" description="Helical" evidence="1">
    <location>
        <begin position="162"/>
        <end position="184"/>
    </location>
</feature>
<feature type="transmembrane region" description="Helical" evidence="1">
    <location>
        <begin position="138"/>
        <end position="156"/>
    </location>
</feature>
<dbReference type="InterPro" id="IPR000326">
    <property type="entry name" value="PAP2/HPO"/>
</dbReference>
<reference evidence="3 4" key="1">
    <citation type="journal article" date="2011" name="ISME J.">
        <title>Community ecology of hot spring cyanobacterial mats: predominant populations and their functional potential.</title>
        <authorList>
            <person name="Klatt C.G."/>
            <person name="Wood J.M."/>
            <person name="Rusch D.B."/>
            <person name="Bateson M.M."/>
            <person name="Hamamura N."/>
            <person name="Heidelberg J.F."/>
            <person name="Grossman A.R."/>
            <person name="Bhaya D."/>
            <person name="Cohan F.M."/>
            <person name="Kuhl M."/>
            <person name="Bryant D.A."/>
            <person name="Ward D.M."/>
        </authorList>
    </citation>
    <scope>NUCLEOTIDE SEQUENCE [LARGE SCALE GENOMIC DNA]</scope>
    <source>
        <strain evidence="3">OS</strain>
    </source>
</reference>
<dbReference type="Proteomes" id="UP000266389">
    <property type="component" value="Unassembled WGS sequence"/>
</dbReference>
<dbReference type="PANTHER" id="PTHR14969">
    <property type="entry name" value="SPHINGOSINE-1-PHOSPHATE PHOSPHOHYDROLASE"/>
    <property type="match status" value="1"/>
</dbReference>
<dbReference type="Pfam" id="PF01569">
    <property type="entry name" value="PAP2"/>
    <property type="match status" value="1"/>
</dbReference>
<feature type="transmembrane region" description="Helical" evidence="1">
    <location>
        <begin position="105"/>
        <end position="126"/>
    </location>
</feature>
<dbReference type="CDD" id="cd03395">
    <property type="entry name" value="PAP2_like_4"/>
    <property type="match status" value="1"/>
</dbReference>
<dbReference type="EMBL" id="PHFL01000028">
    <property type="protein sequence ID" value="RFM24732.1"/>
    <property type="molecule type" value="Genomic_DNA"/>
</dbReference>
<evidence type="ECO:0000313" key="4">
    <source>
        <dbReference type="Proteomes" id="UP000266389"/>
    </source>
</evidence>